<keyword evidence="5" id="KW-1185">Reference proteome</keyword>
<dbReference type="PROSITE" id="PS50102">
    <property type="entry name" value="RRM"/>
    <property type="match status" value="2"/>
</dbReference>
<dbReference type="PANTHER" id="PTHR32343">
    <property type="entry name" value="SERINE/ARGININE-RICH SPLICING FACTOR"/>
    <property type="match status" value="1"/>
</dbReference>
<reference evidence="4 5" key="1">
    <citation type="submission" date="2022-03" db="EMBL/GenBank/DDBJ databases">
        <authorList>
            <person name="Macdonald S."/>
            <person name="Ahmed S."/>
            <person name="Newling K."/>
        </authorList>
    </citation>
    <scope>NUCLEOTIDE SEQUENCE [LARGE SCALE GENOMIC DNA]</scope>
</reference>
<feature type="domain" description="RRM" evidence="3">
    <location>
        <begin position="240"/>
        <end position="316"/>
    </location>
</feature>
<name>A0ABC8JMF6_ERUVS</name>
<comment type="caution">
    <text evidence="4">The sequence shown here is derived from an EMBL/GenBank/DDBJ whole genome shotgun (WGS) entry which is preliminary data.</text>
</comment>
<dbReference type="Gene3D" id="3.30.70.330">
    <property type="match status" value="2"/>
</dbReference>
<evidence type="ECO:0000256" key="2">
    <source>
        <dbReference type="SAM" id="MobiDB-lite"/>
    </source>
</evidence>
<keyword evidence="1" id="KW-0694">RNA-binding</keyword>
<dbReference type="FunFam" id="3.30.70.330:FF:000530">
    <property type="entry name" value="Polyadenylate-binding protein-interacting protein 11"/>
    <property type="match status" value="1"/>
</dbReference>
<dbReference type="Proteomes" id="UP001642260">
    <property type="component" value="Unassembled WGS sequence"/>
</dbReference>
<dbReference type="InterPro" id="IPR012677">
    <property type="entry name" value="Nucleotide-bd_a/b_plait_sf"/>
</dbReference>
<proteinExistence type="predicted"/>
<evidence type="ECO:0000313" key="4">
    <source>
        <dbReference type="EMBL" id="CAH8334364.1"/>
    </source>
</evidence>
<dbReference type="InterPro" id="IPR000504">
    <property type="entry name" value="RRM_dom"/>
</dbReference>
<feature type="compositionally biased region" description="Polar residues" evidence="2">
    <location>
        <begin position="7"/>
        <end position="25"/>
    </location>
</feature>
<feature type="domain" description="RRM" evidence="3">
    <location>
        <begin position="143"/>
        <end position="218"/>
    </location>
</feature>
<evidence type="ECO:0000259" key="3">
    <source>
        <dbReference type="PROSITE" id="PS50102"/>
    </source>
</evidence>
<dbReference type="SMART" id="SM00360">
    <property type="entry name" value="RRM"/>
    <property type="match status" value="2"/>
</dbReference>
<protein>
    <recommendedName>
        <fullName evidence="3">RRM domain-containing protein</fullName>
    </recommendedName>
</protein>
<dbReference type="PANTHER" id="PTHR32343:SF24">
    <property type="entry name" value="POLYADENYLATE-BINDING PROTEIN-INTERACTING PROTEIN 10"/>
    <property type="match status" value="1"/>
</dbReference>
<dbReference type="EMBL" id="CAKOAT010124821">
    <property type="protein sequence ID" value="CAH8334364.1"/>
    <property type="molecule type" value="Genomic_DNA"/>
</dbReference>
<organism evidence="4 5">
    <name type="scientific">Eruca vesicaria subsp. sativa</name>
    <name type="common">Garden rocket</name>
    <name type="synonym">Eruca sativa</name>
    <dbReference type="NCBI Taxonomy" id="29727"/>
    <lineage>
        <taxon>Eukaryota</taxon>
        <taxon>Viridiplantae</taxon>
        <taxon>Streptophyta</taxon>
        <taxon>Embryophyta</taxon>
        <taxon>Tracheophyta</taxon>
        <taxon>Spermatophyta</taxon>
        <taxon>Magnoliopsida</taxon>
        <taxon>eudicotyledons</taxon>
        <taxon>Gunneridae</taxon>
        <taxon>Pentapetalae</taxon>
        <taxon>rosids</taxon>
        <taxon>malvids</taxon>
        <taxon>Brassicales</taxon>
        <taxon>Brassicaceae</taxon>
        <taxon>Brassiceae</taxon>
        <taxon>Eruca</taxon>
    </lineage>
</organism>
<sequence length="326" mass="36548">MADPKNSDVNVDSPDQNLDNNTASLADTMLVPCPDDQNPESNSSVETPNPVKGESSEGALKREIRNSDVKLNPMAKEYVPQSLDRTHSLFVTNNLWFTNGFTMQAFYAQDNENFATRRMNSGQRKRRMSKKISLAQKEDVIRRTVHVSDIDQQVTEDQLAGLFQSCGQVVDCRICGDNKSILRFAFIEFTEEEGARSAFKLSGTLFGSHPIKVLLSRTAIVPVNPSLLPKSEEEREKCAKTVYCTNIDKKVTQMELEDFFKAACGEIQHMRVIQDRHHQTCIAFVEFKLVESAVTALSYSGIILGGFSVRVSQSKTPVRLEPFDLN</sequence>
<dbReference type="InterPro" id="IPR035979">
    <property type="entry name" value="RBD_domain_sf"/>
</dbReference>
<feature type="region of interest" description="Disordered" evidence="2">
    <location>
        <begin position="1"/>
        <end position="67"/>
    </location>
</feature>
<dbReference type="SUPFAM" id="SSF54928">
    <property type="entry name" value="RNA-binding domain, RBD"/>
    <property type="match status" value="2"/>
</dbReference>
<evidence type="ECO:0000313" key="5">
    <source>
        <dbReference type="Proteomes" id="UP001642260"/>
    </source>
</evidence>
<dbReference type="Pfam" id="PF00076">
    <property type="entry name" value="RRM_1"/>
    <property type="match status" value="2"/>
</dbReference>
<gene>
    <name evidence="4" type="ORF">ERUC_LOCUS13106</name>
</gene>
<evidence type="ECO:0000256" key="1">
    <source>
        <dbReference type="PROSITE-ProRule" id="PRU00176"/>
    </source>
</evidence>
<dbReference type="AlphaFoldDB" id="A0ABC8JMF6"/>
<accession>A0ABC8JMF6</accession>
<dbReference type="GO" id="GO:0003723">
    <property type="term" value="F:RNA binding"/>
    <property type="evidence" value="ECO:0007669"/>
    <property type="project" value="UniProtKB-UniRule"/>
</dbReference>